<accession>A0A8S0VX15</accession>
<proteinExistence type="predicted"/>
<dbReference type="Proteomes" id="UP000467700">
    <property type="component" value="Unassembled WGS sequence"/>
</dbReference>
<evidence type="ECO:0000313" key="1">
    <source>
        <dbReference type="EMBL" id="CAA7265764.1"/>
    </source>
</evidence>
<dbReference type="EMBL" id="CACVBS010000050">
    <property type="protein sequence ID" value="CAA7265764.1"/>
    <property type="molecule type" value="Genomic_DNA"/>
</dbReference>
<evidence type="ECO:0000313" key="2">
    <source>
        <dbReference type="Proteomes" id="UP000467700"/>
    </source>
</evidence>
<organism evidence="1 2">
    <name type="scientific">Cyclocybe aegerita</name>
    <name type="common">Black poplar mushroom</name>
    <name type="synonym">Agrocybe aegerita</name>
    <dbReference type="NCBI Taxonomy" id="1973307"/>
    <lineage>
        <taxon>Eukaryota</taxon>
        <taxon>Fungi</taxon>
        <taxon>Dikarya</taxon>
        <taxon>Basidiomycota</taxon>
        <taxon>Agaricomycotina</taxon>
        <taxon>Agaricomycetes</taxon>
        <taxon>Agaricomycetidae</taxon>
        <taxon>Agaricales</taxon>
        <taxon>Agaricineae</taxon>
        <taxon>Bolbitiaceae</taxon>
        <taxon>Cyclocybe</taxon>
    </lineage>
</organism>
<sequence>MQKEDYIRLFQLTAMTLEPTTPLEAFEGAFAAVESLRRGTLHDPLSAEEEGDIHECLGHMKLMHYHSTGVDKSLDEAIELQQKAVASTLSDNANPLYTSKRRILADSFFIRHTARHDPSDLQNAMDIVQSIAASTPTDEKARNRMSKMFQLSTRGIAALRNESLKDDPTLLSDFHVSLNNFIPFPVAGPHGTRQLFSLPGFYLSKFSYTGFRRDLEDGISLPLGWNRSPTLTAQPCSQQWPSSSTSDPQSHRLWILLTPLSTSRELPEHENHVSREIP</sequence>
<comment type="caution">
    <text evidence="1">The sequence shown here is derived from an EMBL/GenBank/DDBJ whole genome shotgun (WGS) entry which is preliminary data.</text>
</comment>
<name>A0A8S0VX15_CYCAE</name>
<reference evidence="1 2" key="1">
    <citation type="submission" date="2020-01" db="EMBL/GenBank/DDBJ databases">
        <authorList>
            <person name="Gupta K D."/>
        </authorList>
    </citation>
    <scope>NUCLEOTIDE SEQUENCE [LARGE SCALE GENOMIC DNA]</scope>
</reference>
<dbReference type="AlphaFoldDB" id="A0A8S0VX15"/>
<gene>
    <name evidence="1" type="ORF">AAE3_LOCUS7872</name>
</gene>
<keyword evidence="2" id="KW-1185">Reference proteome</keyword>
<protein>
    <submittedName>
        <fullName evidence="1">Uncharacterized protein</fullName>
    </submittedName>
</protein>